<reference evidence="1" key="1">
    <citation type="submission" date="2018-01" db="EMBL/GenBank/DDBJ databases">
        <title>An insight into the sialome of Amazonian anophelines.</title>
        <authorList>
            <person name="Ribeiro J.M."/>
            <person name="Scarpassa V."/>
            <person name="Calvo E."/>
        </authorList>
    </citation>
    <scope>NUCLEOTIDE SEQUENCE</scope>
</reference>
<protein>
    <submittedName>
        <fullName evidence="1">Putative secreted protein</fullName>
    </submittedName>
</protein>
<evidence type="ECO:0000313" key="1">
    <source>
        <dbReference type="EMBL" id="MBW71618.1"/>
    </source>
</evidence>
<proteinExistence type="predicted"/>
<dbReference type="EMBL" id="GGFL01007440">
    <property type="protein sequence ID" value="MBW71618.1"/>
    <property type="molecule type" value="Transcribed_RNA"/>
</dbReference>
<dbReference type="AlphaFoldDB" id="A0A2M4D3F0"/>
<accession>A0A2M4D3F0</accession>
<sequence>MDRKSSYFLCAASLILSEYCLASRIMLFCSICIVKRRFMFSACLCCVSSANLALEASSCNWSRSSRISDSNLVRCSFSDFHLPRSSLILDSYVEFSS</sequence>
<organism evidence="1">
    <name type="scientific">Anopheles darlingi</name>
    <name type="common">Mosquito</name>
    <dbReference type="NCBI Taxonomy" id="43151"/>
    <lineage>
        <taxon>Eukaryota</taxon>
        <taxon>Metazoa</taxon>
        <taxon>Ecdysozoa</taxon>
        <taxon>Arthropoda</taxon>
        <taxon>Hexapoda</taxon>
        <taxon>Insecta</taxon>
        <taxon>Pterygota</taxon>
        <taxon>Neoptera</taxon>
        <taxon>Endopterygota</taxon>
        <taxon>Diptera</taxon>
        <taxon>Nematocera</taxon>
        <taxon>Culicoidea</taxon>
        <taxon>Culicidae</taxon>
        <taxon>Anophelinae</taxon>
        <taxon>Anopheles</taxon>
    </lineage>
</organism>
<name>A0A2M4D3F0_ANODA</name>